<dbReference type="AlphaFoldDB" id="A0A133U8V8"/>
<proteinExistence type="predicted"/>
<keyword evidence="3" id="KW-1185">Reference proteome</keyword>
<gene>
    <name evidence="2" type="ORF">AKJ62_00385</name>
</gene>
<sequence length="136" mass="15571">MIQILLGIGLFDSEKEPMIIDVVRSMKRVGFSYEEVFDVLTGAGISGGEVQLLLDRVEENFEDAKVESRASRLGKEVETIFDKKLGEVNIELESKFRTFNRKLEKMNNAIEILENRVSELQSVCCEDLPKREEEKL</sequence>
<accession>A0A133U8V8</accession>
<evidence type="ECO:0000313" key="3">
    <source>
        <dbReference type="Proteomes" id="UP000070589"/>
    </source>
</evidence>
<comment type="caution">
    <text evidence="2">The sequence shown here is derived from an EMBL/GenBank/DDBJ whole genome shotgun (WGS) entry which is preliminary data.</text>
</comment>
<protein>
    <submittedName>
        <fullName evidence="2">Uncharacterized protein</fullName>
    </submittedName>
</protein>
<reference evidence="2 3" key="1">
    <citation type="journal article" date="2016" name="Sci. Rep.">
        <title>Metabolic traits of an uncultured archaeal lineage -MSBL1- from brine pools of the Red Sea.</title>
        <authorList>
            <person name="Mwirichia R."/>
            <person name="Alam I."/>
            <person name="Rashid M."/>
            <person name="Vinu M."/>
            <person name="Ba-Alawi W."/>
            <person name="Anthony Kamau A."/>
            <person name="Kamanda Ngugi D."/>
            <person name="Goker M."/>
            <person name="Klenk H.P."/>
            <person name="Bajic V."/>
            <person name="Stingl U."/>
        </authorList>
    </citation>
    <scope>NUCLEOTIDE SEQUENCE [LARGE SCALE GENOMIC DNA]</scope>
    <source>
        <strain evidence="2">SCGC-AAA259D14</strain>
    </source>
</reference>
<keyword evidence="1" id="KW-0175">Coiled coil</keyword>
<evidence type="ECO:0000313" key="2">
    <source>
        <dbReference type="EMBL" id="KXA90566.1"/>
    </source>
</evidence>
<name>A0A133U8V8_9EURY</name>
<dbReference type="Proteomes" id="UP000070589">
    <property type="component" value="Unassembled WGS sequence"/>
</dbReference>
<dbReference type="EMBL" id="LHXL01000003">
    <property type="protein sequence ID" value="KXA90566.1"/>
    <property type="molecule type" value="Genomic_DNA"/>
</dbReference>
<feature type="coiled-coil region" evidence="1">
    <location>
        <begin position="89"/>
        <end position="123"/>
    </location>
</feature>
<organism evidence="2 3">
    <name type="scientific">candidate division MSBL1 archaeon SCGC-AAA259D14</name>
    <dbReference type="NCBI Taxonomy" id="1698261"/>
    <lineage>
        <taxon>Archaea</taxon>
        <taxon>Methanobacteriati</taxon>
        <taxon>Methanobacteriota</taxon>
        <taxon>candidate division MSBL1</taxon>
    </lineage>
</organism>
<evidence type="ECO:0000256" key="1">
    <source>
        <dbReference type="SAM" id="Coils"/>
    </source>
</evidence>